<feature type="domain" description="Reverse transcriptase" evidence="8">
    <location>
        <begin position="130"/>
        <end position="275"/>
    </location>
</feature>
<comment type="caution">
    <text evidence="9">The sequence shown here is derived from an EMBL/GenBank/DDBJ whole genome shotgun (WGS) entry which is preliminary data.</text>
</comment>
<dbReference type="PANTHER" id="PTHR24559">
    <property type="entry name" value="TRANSPOSON TY3-I GAG-POL POLYPROTEIN"/>
    <property type="match status" value="1"/>
</dbReference>
<dbReference type="InterPro" id="IPR053134">
    <property type="entry name" value="RNA-dir_DNA_polymerase"/>
</dbReference>
<dbReference type="SUPFAM" id="SSF56672">
    <property type="entry name" value="DNA/RNA polymerases"/>
    <property type="match status" value="1"/>
</dbReference>
<dbReference type="Gene3D" id="3.10.10.10">
    <property type="entry name" value="HIV Type 1 Reverse Transcriptase, subunit A, domain 1"/>
    <property type="match status" value="1"/>
</dbReference>
<dbReference type="OrthoDB" id="3250101at2759"/>
<dbReference type="FunFam" id="3.10.10.10:FF:000007">
    <property type="entry name" value="Retrovirus-related Pol polyprotein from transposon 17.6-like Protein"/>
    <property type="match status" value="1"/>
</dbReference>
<evidence type="ECO:0000313" key="9">
    <source>
        <dbReference type="EMBL" id="KAF9763839.1"/>
    </source>
</evidence>
<protein>
    <submittedName>
        <fullName evidence="9">Retrovirus-related Pol polyprotein from transposon</fullName>
    </submittedName>
</protein>
<dbReference type="Proteomes" id="UP000740883">
    <property type="component" value="Unassembled WGS sequence"/>
</dbReference>
<name>A0A9P6KZS5_9MICR</name>
<dbReference type="GO" id="GO:0006508">
    <property type="term" value="P:proteolysis"/>
    <property type="evidence" value="ECO:0007669"/>
    <property type="project" value="UniProtKB-KW"/>
</dbReference>
<evidence type="ECO:0000256" key="2">
    <source>
        <dbReference type="ARBA" id="ARBA00022679"/>
    </source>
</evidence>
<dbReference type="InterPro" id="IPR043502">
    <property type="entry name" value="DNA/RNA_pol_sf"/>
</dbReference>
<evidence type="ECO:0000256" key="7">
    <source>
        <dbReference type="ARBA" id="ARBA00022918"/>
    </source>
</evidence>
<dbReference type="PANTHER" id="PTHR24559:SF444">
    <property type="entry name" value="REVERSE TRANSCRIPTASE DOMAIN-CONTAINING PROTEIN"/>
    <property type="match status" value="1"/>
</dbReference>
<keyword evidence="3" id="KW-0548">Nucleotidyltransferase</keyword>
<evidence type="ECO:0000256" key="5">
    <source>
        <dbReference type="ARBA" id="ARBA00022759"/>
    </source>
</evidence>
<keyword evidence="6" id="KW-0378">Hydrolase</keyword>
<keyword evidence="1" id="KW-0645">Protease</keyword>
<evidence type="ECO:0000256" key="3">
    <source>
        <dbReference type="ARBA" id="ARBA00022695"/>
    </source>
</evidence>
<dbReference type="PROSITE" id="PS50878">
    <property type="entry name" value="RT_POL"/>
    <property type="match status" value="1"/>
</dbReference>
<gene>
    <name evidence="9" type="primary">pol_140</name>
    <name evidence="9" type="ORF">NGRA_1013</name>
</gene>
<organism evidence="9 10">
    <name type="scientific">Nosema granulosis</name>
    <dbReference type="NCBI Taxonomy" id="83296"/>
    <lineage>
        <taxon>Eukaryota</taxon>
        <taxon>Fungi</taxon>
        <taxon>Fungi incertae sedis</taxon>
        <taxon>Microsporidia</taxon>
        <taxon>Nosematidae</taxon>
        <taxon>Nosema</taxon>
    </lineage>
</organism>
<dbReference type="InterPro" id="IPR000477">
    <property type="entry name" value="RT_dom"/>
</dbReference>
<keyword evidence="5" id="KW-0255">Endonuclease</keyword>
<keyword evidence="4" id="KW-0540">Nuclease</keyword>
<dbReference type="AlphaFoldDB" id="A0A9P6KZS5"/>
<keyword evidence="2" id="KW-0808">Transferase</keyword>
<evidence type="ECO:0000256" key="1">
    <source>
        <dbReference type="ARBA" id="ARBA00022670"/>
    </source>
</evidence>
<dbReference type="Gene3D" id="3.30.70.270">
    <property type="match status" value="1"/>
</dbReference>
<dbReference type="GO" id="GO:0004519">
    <property type="term" value="F:endonuclease activity"/>
    <property type="evidence" value="ECO:0007669"/>
    <property type="project" value="UniProtKB-KW"/>
</dbReference>
<sequence length="275" mass="32273">MVNLIKSKYIVGELERITDRLISANGSVIGTRGVKKLRFNIEEMVFEDEFIVTDEITSEMILGYRFLKKEKIQICFGPKIEIKWKESETKDHGIGEHRIFTTCDRPVIAPTYRMSRELEEEADKIIKKYIEDGIIRESSSPWRSPIVLVKKKNGEYRPCVDYRRLNEVTVRDSYPMPRVDEILDEMHGDKFFTKLDAISGYHQVRMHEKDIEKTAFACNGELYEFLRMPFGLVNAPATFQREMNRILRPYIGKFVMVYLDDIVIYSKTKESIQSM</sequence>
<evidence type="ECO:0000259" key="8">
    <source>
        <dbReference type="PROSITE" id="PS50878"/>
    </source>
</evidence>
<evidence type="ECO:0000256" key="4">
    <source>
        <dbReference type="ARBA" id="ARBA00022722"/>
    </source>
</evidence>
<proteinExistence type="predicted"/>
<keyword evidence="10" id="KW-1185">Reference proteome</keyword>
<reference evidence="9 10" key="1">
    <citation type="journal article" date="2020" name="Genome Biol. Evol.">
        <title>Comparative genomics of strictly vertically transmitted, feminizing microsporidia endosymbionts of amphipod crustaceans.</title>
        <authorList>
            <person name="Cormier A."/>
            <person name="Chebbi M.A."/>
            <person name="Giraud I."/>
            <person name="Wattier R."/>
            <person name="Teixeira M."/>
            <person name="Gilbert C."/>
            <person name="Rigaud T."/>
            <person name="Cordaux R."/>
        </authorList>
    </citation>
    <scope>NUCLEOTIDE SEQUENCE [LARGE SCALE GENOMIC DNA]</scope>
    <source>
        <strain evidence="9 10">Ou3-Ou53</strain>
    </source>
</reference>
<dbReference type="EMBL" id="SBJO01000052">
    <property type="protein sequence ID" value="KAF9763839.1"/>
    <property type="molecule type" value="Genomic_DNA"/>
</dbReference>
<dbReference type="CDD" id="cd01647">
    <property type="entry name" value="RT_LTR"/>
    <property type="match status" value="1"/>
</dbReference>
<dbReference type="GO" id="GO:0003964">
    <property type="term" value="F:RNA-directed DNA polymerase activity"/>
    <property type="evidence" value="ECO:0007669"/>
    <property type="project" value="UniProtKB-KW"/>
</dbReference>
<dbReference type="GO" id="GO:0008233">
    <property type="term" value="F:peptidase activity"/>
    <property type="evidence" value="ECO:0007669"/>
    <property type="project" value="UniProtKB-KW"/>
</dbReference>
<evidence type="ECO:0000256" key="6">
    <source>
        <dbReference type="ARBA" id="ARBA00022801"/>
    </source>
</evidence>
<keyword evidence="7" id="KW-0695">RNA-directed DNA polymerase</keyword>
<dbReference type="InterPro" id="IPR043128">
    <property type="entry name" value="Rev_trsase/Diguanyl_cyclase"/>
</dbReference>
<dbReference type="Pfam" id="PF00078">
    <property type="entry name" value="RVT_1"/>
    <property type="match status" value="1"/>
</dbReference>
<evidence type="ECO:0000313" key="10">
    <source>
        <dbReference type="Proteomes" id="UP000740883"/>
    </source>
</evidence>
<accession>A0A9P6KZS5</accession>